<dbReference type="GO" id="GO:0000712">
    <property type="term" value="P:resolution of meiotic recombination intermediates"/>
    <property type="evidence" value="ECO:0007669"/>
    <property type="project" value="TreeGrafter"/>
</dbReference>
<dbReference type="Pfam" id="PF14716">
    <property type="entry name" value="HHH_8"/>
    <property type="match status" value="1"/>
</dbReference>
<dbReference type="Gene3D" id="1.10.150.110">
    <property type="entry name" value="DNA polymerase beta, N-terminal domain-like"/>
    <property type="match status" value="1"/>
</dbReference>
<dbReference type="GO" id="GO:0031573">
    <property type="term" value="P:mitotic intra-S DNA damage checkpoint signaling"/>
    <property type="evidence" value="ECO:0007669"/>
    <property type="project" value="TreeGrafter"/>
</dbReference>
<dbReference type="Gene3D" id="3.40.50.10130">
    <property type="match status" value="1"/>
</dbReference>
<keyword evidence="13" id="KW-0469">Meiosis</keyword>
<feature type="region of interest" description="Disordered" evidence="15">
    <location>
        <begin position="295"/>
        <end position="347"/>
    </location>
</feature>
<comment type="similarity">
    <text evidence="3 14">Belongs to the XPF family.</text>
</comment>
<keyword evidence="5 14" id="KW-0479">Metal-binding</keyword>
<evidence type="ECO:0000256" key="12">
    <source>
        <dbReference type="ARBA" id="ARBA00023242"/>
    </source>
</evidence>
<protein>
    <recommendedName>
        <fullName evidence="14">Crossover junction endonuclease MUS81</fullName>
        <ecNumber evidence="14">3.1.22.-</ecNumber>
    </recommendedName>
</protein>
<evidence type="ECO:0000256" key="13">
    <source>
        <dbReference type="ARBA" id="ARBA00023254"/>
    </source>
</evidence>
<dbReference type="Pfam" id="PF02732">
    <property type="entry name" value="ERCC4"/>
    <property type="match status" value="1"/>
</dbReference>
<dbReference type="EC" id="3.1.22.-" evidence="14"/>
<dbReference type="AlphaFoldDB" id="A0AAD2Q616"/>
<keyword evidence="12 14" id="KW-0539">Nucleus</keyword>
<feature type="non-terminal residue" evidence="17">
    <location>
        <position position="1"/>
    </location>
</feature>
<dbReference type="GO" id="GO:0000727">
    <property type="term" value="P:double-strand break repair via break-induced replication"/>
    <property type="evidence" value="ECO:0007669"/>
    <property type="project" value="UniProtKB-UniRule"/>
</dbReference>
<accession>A0AAD2Q616</accession>
<dbReference type="CDD" id="cd20074">
    <property type="entry name" value="XPF_nuclease_Mus81"/>
    <property type="match status" value="1"/>
</dbReference>
<dbReference type="GO" id="GO:0006308">
    <property type="term" value="P:DNA catabolic process"/>
    <property type="evidence" value="ECO:0007669"/>
    <property type="project" value="UniProtKB-UniRule"/>
</dbReference>
<evidence type="ECO:0000256" key="5">
    <source>
        <dbReference type="ARBA" id="ARBA00022723"/>
    </source>
</evidence>
<dbReference type="GO" id="GO:0048476">
    <property type="term" value="C:Holliday junction resolvase complex"/>
    <property type="evidence" value="ECO:0007669"/>
    <property type="project" value="UniProtKB-UniRule"/>
</dbReference>
<organism evidence="17 18">
    <name type="scientific">Mycena citricolor</name>
    <dbReference type="NCBI Taxonomy" id="2018698"/>
    <lineage>
        <taxon>Eukaryota</taxon>
        <taxon>Fungi</taxon>
        <taxon>Dikarya</taxon>
        <taxon>Basidiomycota</taxon>
        <taxon>Agaricomycotina</taxon>
        <taxon>Agaricomycetes</taxon>
        <taxon>Agaricomycetidae</taxon>
        <taxon>Agaricales</taxon>
        <taxon>Marasmiineae</taxon>
        <taxon>Mycenaceae</taxon>
        <taxon>Mycena</taxon>
    </lineage>
</organism>
<comment type="function">
    <text evidence="14">Interacts with EME1 to form a DNA structure-specific endonuclease with substrate preference for branched DNA structures with a 5'-end at the branch nick. Typical substrates include 3'-flap structures, D-loops, replication forks and nicked Holliday junctions. May be required in mitosis for the processing of stalled or collapsed replication fork intermediates. May be required in meiosis for the repair of meiosis-specific double strand breaks subsequent to single-end invasion (SEI).</text>
</comment>
<dbReference type="GO" id="GO:0008821">
    <property type="term" value="F:crossover junction DNA endonuclease activity"/>
    <property type="evidence" value="ECO:0007669"/>
    <property type="project" value="UniProtKB-UniRule"/>
</dbReference>
<dbReference type="InterPro" id="IPR027421">
    <property type="entry name" value="DNA_pol_lamdba_lyase_dom_sf"/>
</dbReference>
<comment type="subunit">
    <text evidence="14">Interacts with EME1.</text>
</comment>
<comment type="cofactor">
    <cofactor evidence="1 14">
        <name>Mg(2+)</name>
        <dbReference type="ChEBI" id="CHEBI:18420"/>
    </cofactor>
</comment>
<dbReference type="GO" id="GO:0048257">
    <property type="term" value="F:3'-flap endonuclease activity"/>
    <property type="evidence" value="ECO:0007669"/>
    <property type="project" value="TreeGrafter"/>
</dbReference>
<evidence type="ECO:0000259" key="16">
    <source>
        <dbReference type="SMART" id="SM00891"/>
    </source>
</evidence>
<dbReference type="SMART" id="SM00891">
    <property type="entry name" value="ERCC4"/>
    <property type="match status" value="1"/>
</dbReference>
<comment type="subcellular location">
    <subcellularLocation>
        <location evidence="2 14">Nucleus</location>
    </subcellularLocation>
</comment>
<dbReference type="InterPro" id="IPR042530">
    <property type="entry name" value="EME1/EME2_C"/>
</dbReference>
<sequence length="683" mass="76362">PHSTLETTTMPRRKADSLNPVFERILQELRDEKDPDEGHQWAIYNRALKGLQAAETVFSDPQELISVKGIGPGIVKAVAKRLRGDEDAPQRTSAAASKVPARPLKRSVTDLGVETGAPVTKRRTASVPELPRVADSTVHDEDPKSFKFWYLDSKENPVRESMQAETTFDAHSQLWMKVMYPPTMERHPLATHLIVVVRRDDGIVAQMPELLAEGLRSCPGFSIQPKPTSKAIKHGSSKLLKALAAETQKPRNTIDPSRQLPTYMQTTNRGESSSQVIPPTQKAAAKRVNHQAQALVPAKPSRSLSRAATATTAPERAVPPIQRTKSAPAVGNPTSRPRLSHATPNLPPVEHSIYTAQTDFPDFSPDIMRAGDYDITLVLDHRERGAHQDRDAMRNRLRRNGLAVETESLELGDVIWIATSKSGGHSCVLDFVLERKRLDDLVGSIKDGRFHEQKFRLHQSGVSRVLYLVEEYNAVHQRENWGVQINTALSSTQVVDGFLVKETKSHDDTIEYLTGLTEQLIRAHQMKDLHVIPSYMIKRHSYLELRRYLGHKHPDRTYVTSLRDFQTLNSKSGFTTVRDTWARMLLCVKGMSAEKVGAVIERWPTPRLFWEALKEAEQVEALERREEALAGGPSKGRNKRKITEANQMLKGVGGAEGGVRAIGSALSKKLYEVFMSEVYSEDI</sequence>
<keyword evidence="8 14" id="KW-0378">Hydrolase</keyword>
<evidence type="ECO:0000256" key="2">
    <source>
        <dbReference type="ARBA" id="ARBA00004123"/>
    </source>
</evidence>
<evidence type="ECO:0000256" key="9">
    <source>
        <dbReference type="ARBA" id="ARBA00022842"/>
    </source>
</evidence>
<evidence type="ECO:0000256" key="11">
    <source>
        <dbReference type="ARBA" id="ARBA00023204"/>
    </source>
</evidence>
<dbReference type="GO" id="GO:0003677">
    <property type="term" value="F:DNA binding"/>
    <property type="evidence" value="ECO:0007669"/>
    <property type="project" value="UniProtKB-UniRule"/>
</dbReference>
<evidence type="ECO:0000256" key="7">
    <source>
        <dbReference type="ARBA" id="ARBA00022763"/>
    </source>
</evidence>
<evidence type="ECO:0000256" key="10">
    <source>
        <dbReference type="ARBA" id="ARBA00023172"/>
    </source>
</evidence>
<keyword evidence="11 14" id="KW-0234">DNA repair</keyword>
<dbReference type="EMBL" id="CAVNYO010000440">
    <property type="protein sequence ID" value="CAK5280163.1"/>
    <property type="molecule type" value="Genomic_DNA"/>
</dbReference>
<gene>
    <name evidence="17" type="ORF">MYCIT1_LOCUS30638</name>
</gene>
<dbReference type="PANTHER" id="PTHR13451:SF0">
    <property type="entry name" value="CROSSOVER JUNCTION ENDONUCLEASE MUS81"/>
    <property type="match status" value="1"/>
</dbReference>
<evidence type="ECO:0000256" key="1">
    <source>
        <dbReference type="ARBA" id="ARBA00001946"/>
    </source>
</evidence>
<dbReference type="InterPro" id="IPR011335">
    <property type="entry name" value="Restrct_endonuc-II-like"/>
</dbReference>
<evidence type="ECO:0000256" key="8">
    <source>
        <dbReference type="ARBA" id="ARBA00022801"/>
    </source>
</evidence>
<evidence type="ECO:0000256" key="3">
    <source>
        <dbReference type="ARBA" id="ARBA00010015"/>
    </source>
</evidence>
<keyword evidence="4 14" id="KW-0540">Nuclease</keyword>
<evidence type="ECO:0000256" key="4">
    <source>
        <dbReference type="ARBA" id="ARBA00022722"/>
    </source>
</evidence>
<keyword evidence="7 14" id="KW-0227">DNA damage</keyword>
<dbReference type="FunFam" id="3.40.50.10130:FF:000003">
    <property type="entry name" value="Crossover junction endonuclease MUS81"/>
    <property type="match status" value="1"/>
</dbReference>
<keyword evidence="6 14" id="KW-0255">Endonuclease</keyword>
<dbReference type="SUPFAM" id="SSF52980">
    <property type="entry name" value="Restriction endonuclease-like"/>
    <property type="match status" value="1"/>
</dbReference>
<evidence type="ECO:0000256" key="6">
    <source>
        <dbReference type="ARBA" id="ARBA00022759"/>
    </source>
</evidence>
<evidence type="ECO:0000313" key="18">
    <source>
        <dbReference type="Proteomes" id="UP001295794"/>
    </source>
</evidence>
<evidence type="ECO:0000256" key="15">
    <source>
        <dbReference type="SAM" id="MobiDB-lite"/>
    </source>
</evidence>
<dbReference type="InterPro" id="IPR006166">
    <property type="entry name" value="ERCC4_domain"/>
</dbReference>
<dbReference type="InterPro" id="IPR033309">
    <property type="entry name" value="Mus81"/>
</dbReference>
<dbReference type="GO" id="GO:0046872">
    <property type="term" value="F:metal ion binding"/>
    <property type="evidence" value="ECO:0007669"/>
    <property type="project" value="UniProtKB-UniRule"/>
</dbReference>
<keyword evidence="9 14" id="KW-0460">Magnesium</keyword>
<dbReference type="GO" id="GO:0005634">
    <property type="term" value="C:nucleus"/>
    <property type="evidence" value="ECO:0007669"/>
    <property type="project" value="UniProtKB-SubCell"/>
</dbReference>
<keyword evidence="10 14" id="KW-0233">DNA recombination</keyword>
<dbReference type="Gene3D" id="1.10.150.670">
    <property type="entry name" value="Crossover junction endonuclease EME1, DNA-binding domain"/>
    <property type="match status" value="1"/>
</dbReference>
<feature type="domain" description="ERCC4" evidence="16">
    <location>
        <begin position="376"/>
        <end position="473"/>
    </location>
</feature>
<evidence type="ECO:0000256" key="14">
    <source>
        <dbReference type="RuleBase" id="RU369042"/>
    </source>
</evidence>
<dbReference type="PANTHER" id="PTHR13451">
    <property type="entry name" value="CLASS II CROSSOVER JUNCTION ENDONUCLEASE MUS81"/>
    <property type="match status" value="1"/>
</dbReference>
<dbReference type="InterPro" id="IPR010996">
    <property type="entry name" value="HHH_MUS81"/>
</dbReference>
<proteinExistence type="inferred from homology"/>
<comment type="caution">
    <text evidence="17">The sequence shown here is derived from an EMBL/GenBank/DDBJ whole genome shotgun (WGS) entry which is preliminary data.</text>
</comment>
<reference evidence="17" key="1">
    <citation type="submission" date="2023-11" db="EMBL/GenBank/DDBJ databases">
        <authorList>
            <person name="De Vega J J."/>
            <person name="De Vega J J."/>
        </authorList>
    </citation>
    <scope>NUCLEOTIDE SEQUENCE</scope>
</reference>
<dbReference type="InterPro" id="IPR047416">
    <property type="entry name" value="XPF_nuclease_Mus81"/>
</dbReference>
<feature type="region of interest" description="Disordered" evidence="15">
    <location>
        <begin position="83"/>
        <end position="102"/>
    </location>
</feature>
<evidence type="ECO:0000313" key="17">
    <source>
        <dbReference type="EMBL" id="CAK5280163.1"/>
    </source>
</evidence>
<dbReference type="Proteomes" id="UP001295794">
    <property type="component" value="Unassembled WGS sequence"/>
</dbReference>
<name>A0AAD2Q616_9AGAR</name>
<dbReference type="SUPFAM" id="SSF47802">
    <property type="entry name" value="DNA polymerase beta, N-terminal domain-like"/>
    <property type="match status" value="1"/>
</dbReference>
<keyword evidence="18" id="KW-1185">Reference proteome</keyword>